<feature type="domain" description="Bacterial Ig-like" evidence="2">
    <location>
        <begin position="8"/>
        <end position="108"/>
    </location>
</feature>
<dbReference type="InterPro" id="IPR014755">
    <property type="entry name" value="Cu-Rt/internalin_Ig-like"/>
</dbReference>
<feature type="domain" description="Bacterial Ig-like" evidence="2">
    <location>
        <begin position="517"/>
        <end position="618"/>
    </location>
</feature>
<dbReference type="SUPFAM" id="SSF50939">
    <property type="entry name" value="Sialidases"/>
    <property type="match status" value="1"/>
</dbReference>
<name>A0A841TVS2_9BACL</name>
<dbReference type="EMBL" id="JACJVR010000020">
    <property type="protein sequence ID" value="MBB6691082.1"/>
    <property type="molecule type" value="Genomic_DNA"/>
</dbReference>
<evidence type="ECO:0000259" key="2">
    <source>
        <dbReference type="Pfam" id="PF19078"/>
    </source>
</evidence>
<proteinExistence type="predicted"/>
<sequence>MSNNYAVDTKRPTAAVAVEDPSLTAGETSLVTIAFSEAVTGFTLADLAEENGTLNGLRTDDNVTYTATFTPTSGIEDTTNVISLDNSGVMDRAGNAGAGSASSNHYAIDTKRPTASIVVADSSLTAGETSLVTFTFSEAVTGFANDDLSVPNGTLSAVASSDGGITWTATFTPADNHSSSANVITLDNSGLTDLAGNSGAGTTSSNPFAIATTQPTASIAIADSSLTVGETSLVTITFSEAVTGFANDDLTISNGTLSPVSSSDGGITWKATFTPKADVEAPTNIIELDNSGVTNASGNAGAGVTASNNYAIDTKRPTASIAIADSSLKAGETSPVTITFSEAVTGFANDDLTIANGTLSAVASSDGGMTWTATLTPAADIEDTTNVISLDNTRVTDLAGNAGAGSVHSNNYAIDTKRPTAAVAVADSSLTAGETSLVSITFSEKVTGFSNDDLTIPNGTLSAVASSDGGLTWTATFAPTADIRAATNTITLDDSGVTDLAGNPGMGTTNSGNFTIDTVRPTAAVAVADSSLTAGETSPVTITFSEAVTGFANDDLTIANGTLSAVGSSDGGITWTATFTPKADAEAPANVISLDNAGVANASGNAGTGMTASNSYAIDTKRPTAAIAVADSSLTAGETSLVTITFSEKVTGFANDDLTIANGTLSAVNSSDGGLTWTATFTPKAHTRAATNTIGLVNSGVTDLAGNPGQGTTNSNVYSVMTARATSSSSNDGPILSTDGRLTLPAGRAGRVSLGEEVSVYVPAGATNKELTITIVKVQDVQNLLSDELALKSSIYDIQKSIPENFLLPVTITFAFDPQA</sequence>
<comment type="caution">
    <text evidence="3">The sequence shown here is derived from an EMBL/GenBank/DDBJ whole genome shotgun (WGS) entry which is preliminary data.</text>
</comment>
<dbReference type="Pfam" id="PF19078">
    <property type="entry name" value="Big_12"/>
    <property type="match status" value="7"/>
</dbReference>
<dbReference type="AlphaFoldDB" id="A0A841TVS2"/>
<protein>
    <recommendedName>
        <fullName evidence="2">Bacterial Ig-like domain-containing protein</fullName>
    </recommendedName>
</protein>
<feature type="domain" description="Bacterial Ig-like" evidence="2">
    <location>
        <begin position="415"/>
        <end position="516"/>
    </location>
</feature>
<feature type="domain" description="Bacterial Ig-like" evidence="2">
    <location>
        <begin position="212"/>
        <end position="312"/>
    </location>
</feature>
<reference evidence="3 4" key="1">
    <citation type="submission" date="2020-08" db="EMBL/GenBank/DDBJ databases">
        <title>Cohnella phylogeny.</title>
        <authorList>
            <person name="Dunlap C."/>
        </authorList>
    </citation>
    <scope>NUCLEOTIDE SEQUENCE [LARGE SCALE GENOMIC DNA]</scope>
    <source>
        <strain evidence="3 4">DSM 25239</strain>
    </source>
</reference>
<accession>A0A841TVS2</accession>
<evidence type="ECO:0000313" key="4">
    <source>
        <dbReference type="Proteomes" id="UP000553776"/>
    </source>
</evidence>
<gene>
    <name evidence="3" type="ORF">H7B90_06665</name>
</gene>
<dbReference type="Gene3D" id="2.60.40.1220">
    <property type="match status" value="2"/>
</dbReference>
<dbReference type="PANTHER" id="PTHR34677:SF3">
    <property type="entry name" value="BACTERIAL IG-LIKE DOMAIN-CONTAINING PROTEIN"/>
    <property type="match status" value="1"/>
</dbReference>
<dbReference type="InterPro" id="IPR044048">
    <property type="entry name" value="Big_12"/>
</dbReference>
<organism evidence="3 4">
    <name type="scientific">Cohnella xylanilytica</name>
    <dbReference type="NCBI Taxonomy" id="557555"/>
    <lineage>
        <taxon>Bacteria</taxon>
        <taxon>Bacillati</taxon>
        <taxon>Bacillota</taxon>
        <taxon>Bacilli</taxon>
        <taxon>Bacillales</taxon>
        <taxon>Paenibacillaceae</taxon>
        <taxon>Cohnella</taxon>
    </lineage>
</organism>
<feature type="domain" description="Bacterial Ig-like" evidence="2">
    <location>
        <begin position="619"/>
        <end position="720"/>
    </location>
</feature>
<feature type="domain" description="Bacterial Ig-like" evidence="2">
    <location>
        <begin position="109"/>
        <end position="210"/>
    </location>
</feature>
<feature type="domain" description="Bacterial Ig-like" evidence="2">
    <location>
        <begin position="313"/>
        <end position="414"/>
    </location>
</feature>
<keyword evidence="1" id="KW-0732">Signal</keyword>
<dbReference type="RefSeq" id="WP_185135082.1">
    <property type="nucleotide sequence ID" value="NZ_JACJVR010000020.1"/>
</dbReference>
<keyword evidence="4" id="KW-1185">Reference proteome</keyword>
<evidence type="ECO:0000256" key="1">
    <source>
        <dbReference type="ARBA" id="ARBA00022729"/>
    </source>
</evidence>
<dbReference type="InterPro" id="IPR036278">
    <property type="entry name" value="Sialidase_sf"/>
</dbReference>
<dbReference type="Proteomes" id="UP000553776">
    <property type="component" value="Unassembled WGS sequence"/>
</dbReference>
<dbReference type="PANTHER" id="PTHR34677">
    <property type="match status" value="1"/>
</dbReference>
<evidence type="ECO:0000313" key="3">
    <source>
        <dbReference type="EMBL" id="MBB6691082.1"/>
    </source>
</evidence>